<dbReference type="InterPro" id="IPR002731">
    <property type="entry name" value="ATPase_BadF"/>
</dbReference>
<dbReference type="STRING" id="96561.Dole_0894"/>
<dbReference type="Proteomes" id="UP000008561">
    <property type="component" value="Chromosome"/>
</dbReference>
<dbReference type="RefSeq" id="WP_012174322.1">
    <property type="nucleotide sequence ID" value="NC_009943.1"/>
</dbReference>
<protein>
    <submittedName>
        <fullName evidence="6">Putative CoA-substrate-specific enzyme activase</fullName>
    </submittedName>
</protein>
<evidence type="ECO:0000256" key="2">
    <source>
        <dbReference type="ARBA" id="ARBA00022723"/>
    </source>
</evidence>
<keyword evidence="4" id="KW-0411">Iron-sulfur</keyword>
<dbReference type="OrthoDB" id="9177882at2"/>
<organism evidence="6 7">
    <name type="scientific">Desulfosudis oleivorans (strain DSM 6200 / JCM 39069 / Hxd3)</name>
    <name type="common">Desulfococcus oleovorans</name>
    <dbReference type="NCBI Taxonomy" id="96561"/>
    <lineage>
        <taxon>Bacteria</taxon>
        <taxon>Pseudomonadati</taxon>
        <taxon>Thermodesulfobacteriota</taxon>
        <taxon>Desulfobacteria</taxon>
        <taxon>Desulfobacterales</taxon>
        <taxon>Desulfosudaceae</taxon>
        <taxon>Desulfosudis</taxon>
    </lineage>
</organism>
<keyword evidence="2" id="KW-0479">Metal-binding</keyword>
<evidence type="ECO:0000313" key="6">
    <source>
        <dbReference type="EMBL" id="ABW66704.1"/>
    </source>
</evidence>
<evidence type="ECO:0000256" key="4">
    <source>
        <dbReference type="ARBA" id="ARBA00023014"/>
    </source>
</evidence>
<keyword evidence="3" id="KW-0408">Iron</keyword>
<dbReference type="HOGENOM" id="CLU_066597_0_0_7"/>
<dbReference type="KEGG" id="dol:Dole_0894"/>
<evidence type="ECO:0000256" key="3">
    <source>
        <dbReference type="ARBA" id="ARBA00023004"/>
    </source>
</evidence>
<dbReference type="PANTHER" id="PTHR32329">
    <property type="entry name" value="BIFUNCTIONAL PROTEIN [INCLUDES 2-HYDROXYACYL-COA DEHYDRATASE (N-TER) AND ITS ACTIVATOR DOMAIN (C_TERM)-RELATED"/>
    <property type="match status" value="1"/>
</dbReference>
<evidence type="ECO:0000313" key="7">
    <source>
        <dbReference type="Proteomes" id="UP000008561"/>
    </source>
</evidence>
<dbReference type="GO" id="GO:0051536">
    <property type="term" value="F:iron-sulfur cluster binding"/>
    <property type="evidence" value="ECO:0007669"/>
    <property type="project" value="UniProtKB-KW"/>
</dbReference>
<proteinExistence type="predicted"/>
<dbReference type="InterPro" id="IPR051805">
    <property type="entry name" value="Dehydratase_Activator_Redct"/>
</dbReference>
<dbReference type="SUPFAM" id="SSF53067">
    <property type="entry name" value="Actin-like ATPase domain"/>
    <property type="match status" value="1"/>
</dbReference>
<gene>
    <name evidence="6" type="ordered locus">Dole_0894</name>
</gene>
<feature type="domain" description="ATPase BadF/BadG/BcrA/BcrD type" evidence="5">
    <location>
        <begin position="4"/>
        <end position="253"/>
    </location>
</feature>
<evidence type="ECO:0000259" key="5">
    <source>
        <dbReference type="Pfam" id="PF01869"/>
    </source>
</evidence>
<sequence length="256" mass="26999">MIAVGCDIGSIFTKAVLMDEDDLLASRIIRTTGNIGREINGLIQDTTAHGGKAAADVEKIVITGAGAEMAPRAGIMEDQITCVAAAGAYYLEEVELVIDIGGQSITAIRIDEDGDVANYMRNDKCASGSGRFLEVISNKLGVDISRLDQEAGRALSSVGLSSQCGVFMESEVISHVNQGIPRQDILAGVCETVANLVVSQGRRFDGVAHYTITGGVARIETINAIIDKKMSGQYHPFPFDPQLAGAIGAALLADYH</sequence>
<dbReference type="AlphaFoldDB" id="A8ZVZ5"/>
<name>A8ZVZ5_DESOH</name>
<dbReference type="Gene3D" id="3.30.420.40">
    <property type="match status" value="2"/>
</dbReference>
<dbReference type="EMBL" id="CP000859">
    <property type="protein sequence ID" value="ABW66704.1"/>
    <property type="molecule type" value="Genomic_DNA"/>
</dbReference>
<dbReference type="PANTHER" id="PTHR32329:SF2">
    <property type="entry name" value="BIFUNCTIONAL PROTEIN [INCLUDES 2-HYDROXYACYL-COA DEHYDRATASE (N-TER) AND ITS ACTIVATOR DOMAIN (C_TERM)"/>
    <property type="match status" value="1"/>
</dbReference>
<dbReference type="GO" id="GO:0046872">
    <property type="term" value="F:metal ion binding"/>
    <property type="evidence" value="ECO:0007669"/>
    <property type="project" value="UniProtKB-KW"/>
</dbReference>
<evidence type="ECO:0000256" key="1">
    <source>
        <dbReference type="ARBA" id="ARBA00001966"/>
    </source>
</evidence>
<reference evidence="6 7" key="1">
    <citation type="submission" date="2007-10" db="EMBL/GenBank/DDBJ databases">
        <title>Complete sequence of Desulfococcus oleovorans Hxd3.</title>
        <authorList>
            <consortium name="US DOE Joint Genome Institute"/>
            <person name="Copeland A."/>
            <person name="Lucas S."/>
            <person name="Lapidus A."/>
            <person name="Barry K."/>
            <person name="Glavina del Rio T."/>
            <person name="Dalin E."/>
            <person name="Tice H."/>
            <person name="Pitluck S."/>
            <person name="Kiss H."/>
            <person name="Brettin T."/>
            <person name="Bruce D."/>
            <person name="Detter J.C."/>
            <person name="Han C."/>
            <person name="Schmutz J."/>
            <person name="Larimer F."/>
            <person name="Land M."/>
            <person name="Hauser L."/>
            <person name="Kyrpides N."/>
            <person name="Kim E."/>
            <person name="Wawrik B."/>
            <person name="Richardson P."/>
        </authorList>
    </citation>
    <scope>NUCLEOTIDE SEQUENCE [LARGE SCALE GENOMIC DNA]</scope>
    <source>
        <strain evidence="7">DSM 6200 / JCM 39069 / Hxd3</strain>
    </source>
</reference>
<dbReference type="NCBIfam" id="TIGR00241">
    <property type="entry name" value="CoA_E_activ"/>
    <property type="match status" value="1"/>
</dbReference>
<dbReference type="Pfam" id="PF01869">
    <property type="entry name" value="BcrAD_BadFG"/>
    <property type="match status" value="1"/>
</dbReference>
<dbReference type="InterPro" id="IPR043129">
    <property type="entry name" value="ATPase_NBD"/>
</dbReference>
<comment type="cofactor">
    <cofactor evidence="1">
        <name>[4Fe-4S] cluster</name>
        <dbReference type="ChEBI" id="CHEBI:49883"/>
    </cofactor>
</comment>
<accession>A8ZVZ5</accession>
<dbReference type="InterPro" id="IPR008275">
    <property type="entry name" value="CoA_E_activase_dom"/>
</dbReference>
<dbReference type="eggNOG" id="COG1924">
    <property type="taxonomic scope" value="Bacteria"/>
</dbReference>
<keyword evidence="7" id="KW-1185">Reference proteome</keyword>